<dbReference type="STRING" id="109895.A0A507DPV4"/>
<dbReference type="PANTHER" id="PTHR43138:SF1">
    <property type="entry name" value="N-ACETYLTRANSFERASE ACA1"/>
    <property type="match status" value="1"/>
</dbReference>
<evidence type="ECO:0000313" key="3">
    <source>
        <dbReference type="Proteomes" id="UP000318582"/>
    </source>
</evidence>
<dbReference type="GO" id="GO:0016747">
    <property type="term" value="F:acyltransferase activity, transferring groups other than amino-acyl groups"/>
    <property type="evidence" value="ECO:0007669"/>
    <property type="project" value="InterPro"/>
</dbReference>
<dbReference type="SUPFAM" id="SSF55729">
    <property type="entry name" value="Acyl-CoA N-acyltransferases (Nat)"/>
    <property type="match status" value="1"/>
</dbReference>
<dbReference type="InterPro" id="IPR052742">
    <property type="entry name" value="Mito_N-acetyltransferase"/>
</dbReference>
<name>A0A507DPV4_9FUNG</name>
<dbReference type="Pfam" id="PF00583">
    <property type="entry name" value="Acetyltransf_1"/>
    <property type="match status" value="1"/>
</dbReference>
<dbReference type="Proteomes" id="UP000318582">
    <property type="component" value="Unassembled WGS sequence"/>
</dbReference>
<dbReference type="EMBL" id="QEAQ01000205">
    <property type="protein sequence ID" value="TPX53704.1"/>
    <property type="molecule type" value="Genomic_DNA"/>
</dbReference>
<reference evidence="2 3" key="1">
    <citation type="journal article" date="2019" name="Sci. Rep.">
        <title>Comparative genomics of chytrid fungi reveal insights into the obligate biotrophic and pathogenic lifestyle of Synchytrium endobioticum.</title>
        <authorList>
            <person name="van de Vossenberg B.T.L.H."/>
            <person name="Warris S."/>
            <person name="Nguyen H.D.T."/>
            <person name="van Gent-Pelzer M.P.E."/>
            <person name="Joly D.L."/>
            <person name="van de Geest H.C."/>
            <person name="Bonants P.J.M."/>
            <person name="Smith D.S."/>
            <person name="Levesque C.A."/>
            <person name="van der Lee T.A.J."/>
        </authorList>
    </citation>
    <scope>NUCLEOTIDE SEQUENCE [LARGE SCALE GENOMIC DNA]</scope>
    <source>
        <strain evidence="2 3">CBS 809.83</strain>
    </source>
</reference>
<dbReference type="GO" id="GO:0005634">
    <property type="term" value="C:nucleus"/>
    <property type="evidence" value="ECO:0007669"/>
    <property type="project" value="TreeGrafter"/>
</dbReference>
<dbReference type="PANTHER" id="PTHR43138">
    <property type="entry name" value="ACETYLTRANSFERASE, GNAT FAMILY"/>
    <property type="match status" value="1"/>
</dbReference>
<evidence type="ECO:0000259" key="1">
    <source>
        <dbReference type="PROSITE" id="PS51186"/>
    </source>
</evidence>
<dbReference type="Gene3D" id="3.40.630.30">
    <property type="match status" value="1"/>
</dbReference>
<sequence length="217" mass="23978">MSTAYGAISKPVARGELPLPLDIALKDGSWASVTSFDPAEDVDLLPNLRRLMNAEIAAGNTYPQEELLSEEAFAQYFLSNDAFIVRRRDKSGEVLGMFYVKPNFPGRCSHICNGGFITAEPARGLGVGRAMAKAFLTIAPLLGYRASMFNLVFKNNTASVALWRSLGFKEIGVIPKAGRLRVDDREEYVDAIMFHYDFMGRERNAKQIVNEMEATAA</sequence>
<comment type="caution">
    <text evidence="2">The sequence shown here is derived from an EMBL/GenBank/DDBJ whole genome shotgun (WGS) entry which is preliminary data.</text>
</comment>
<dbReference type="InterPro" id="IPR016181">
    <property type="entry name" value="Acyl_CoA_acyltransferase"/>
</dbReference>
<organism evidence="2 3">
    <name type="scientific">Powellomyces hirtus</name>
    <dbReference type="NCBI Taxonomy" id="109895"/>
    <lineage>
        <taxon>Eukaryota</taxon>
        <taxon>Fungi</taxon>
        <taxon>Fungi incertae sedis</taxon>
        <taxon>Chytridiomycota</taxon>
        <taxon>Chytridiomycota incertae sedis</taxon>
        <taxon>Chytridiomycetes</taxon>
        <taxon>Spizellomycetales</taxon>
        <taxon>Powellomycetaceae</taxon>
        <taxon>Powellomyces</taxon>
    </lineage>
</organism>
<dbReference type="PROSITE" id="PS51186">
    <property type="entry name" value="GNAT"/>
    <property type="match status" value="1"/>
</dbReference>
<gene>
    <name evidence="2" type="ORF">PhCBS80983_g06220</name>
</gene>
<dbReference type="InterPro" id="IPR000182">
    <property type="entry name" value="GNAT_dom"/>
</dbReference>
<proteinExistence type="predicted"/>
<keyword evidence="3" id="KW-1185">Reference proteome</keyword>
<evidence type="ECO:0000313" key="2">
    <source>
        <dbReference type="EMBL" id="TPX53704.1"/>
    </source>
</evidence>
<protein>
    <recommendedName>
        <fullName evidence="1">N-acetyltransferase domain-containing protein</fullName>
    </recommendedName>
</protein>
<dbReference type="AlphaFoldDB" id="A0A507DPV4"/>
<accession>A0A507DPV4</accession>
<feature type="domain" description="N-acetyltransferase" evidence="1">
    <location>
        <begin position="31"/>
        <end position="195"/>
    </location>
</feature>